<evidence type="ECO:0000313" key="3">
    <source>
        <dbReference type="Proteomes" id="UP000464013"/>
    </source>
</evidence>
<evidence type="ECO:0000256" key="1">
    <source>
        <dbReference type="SAM" id="Phobius"/>
    </source>
</evidence>
<keyword evidence="3" id="KW-1185">Reference proteome</keyword>
<dbReference type="AlphaFoldDB" id="A0A6I6SQD4"/>
<dbReference type="Proteomes" id="UP000464013">
    <property type="component" value="Chromosome"/>
</dbReference>
<organism evidence="2 3">
    <name type="scientific">Billgrantia tianxiuensis</name>
    <dbReference type="NCBI Taxonomy" id="2497861"/>
    <lineage>
        <taxon>Bacteria</taxon>
        <taxon>Pseudomonadati</taxon>
        <taxon>Pseudomonadota</taxon>
        <taxon>Gammaproteobacteria</taxon>
        <taxon>Oceanospirillales</taxon>
        <taxon>Halomonadaceae</taxon>
        <taxon>Billgrantia</taxon>
    </lineage>
</organism>
<name>A0A6I6SQD4_9GAMM</name>
<keyword evidence="1" id="KW-0472">Membrane</keyword>
<keyword evidence="1" id="KW-1133">Transmembrane helix</keyword>
<dbReference type="RefSeq" id="WP_159553264.1">
    <property type="nucleotide sequence ID" value="NZ_CP035042.1"/>
</dbReference>
<accession>A0A6I6SQD4</accession>
<reference evidence="2 3" key="1">
    <citation type="submission" date="2019-01" db="EMBL/GenBank/DDBJ databases">
        <title>Complete genome of a denitifying bacterium Halomons sp. BC-M4-5.</title>
        <authorList>
            <person name="Wang L."/>
            <person name="Shao Z."/>
        </authorList>
    </citation>
    <scope>NUCLEOTIDE SEQUENCE [LARGE SCALE GENOMIC DNA]</scope>
    <source>
        <strain evidence="2 3">BC-M4-5</strain>
    </source>
</reference>
<dbReference type="EMBL" id="CP035042">
    <property type="protein sequence ID" value="QHC50724.1"/>
    <property type="molecule type" value="Genomic_DNA"/>
</dbReference>
<proteinExistence type="predicted"/>
<keyword evidence="1" id="KW-0812">Transmembrane</keyword>
<evidence type="ECO:0000313" key="2">
    <source>
        <dbReference type="EMBL" id="QHC50724.1"/>
    </source>
</evidence>
<dbReference type="OrthoDB" id="6120993at2"/>
<feature type="transmembrane region" description="Helical" evidence="1">
    <location>
        <begin position="6"/>
        <end position="24"/>
    </location>
</feature>
<dbReference type="KEGG" id="htx:EKK97_15640"/>
<sequence>MALFLLIFAVCLFVIGGMVLILLFSRTPRYRTEPEQLLALFDKALENKVGETEWNIVMNYPIRHDDYLEGVRRRAQRLMQEHGRPWQLAQGKPLLDKTGRDELTALRHHLASHQRLREQQRNQPKR</sequence>
<gene>
    <name evidence="2" type="ORF">EKK97_15640</name>
</gene>
<protein>
    <submittedName>
        <fullName evidence="2">Uncharacterized protein</fullName>
    </submittedName>
</protein>